<evidence type="ECO:0000256" key="1">
    <source>
        <dbReference type="ARBA" id="ARBA00004651"/>
    </source>
</evidence>
<evidence type="ECO:0000256" key="5">
    <source>
        <dbReference type="ARBA" id="ARBA00022989"/>
    </source>
</evidence>
<evidence type="ECO:0000256" key="7">
    <source>
        <dbReference type="SAM" id="Phobius"/>
    </source>
</evidence>
<dbReference type="PIRSF" id="PIRSF004810">
    <property type="entry name" value="ChrA"/>
    <property type="match status" value="1"/>
</dbReference>
<organism evidence="8 9">
    <name type="scientific">Nonomuraea salmonea</name>
    <dbReference type="NCBI Taxonomy" id="46181"/>
    <lineage>
        <taxon>Bacteria</taxon>
        <taxon>Bacillati</taxon>
        <taxon>Actinomycetota</taxon>
        <taxon>Actinomycetes</taxon>
        <taxon>Streptosporangiales</taxon>
        <taxon>Streptosporangiaceae</taxon>
        <taxon>Nonomuraea</taxon>
    </lineage>
</organism>
<feature type="transmembrane region" description="Helical" evidence="7">
    <location>
        <begin position="366"/>
        <end position="381"/>
    </location>
</feature>
<comment type="subcellular location">
    <subcellularLocation>
        <location evidence="1">Cell membrane</location>
        <topology evidence="1">Multi-pass membrane protein</topology>
    </subcellularLocation>
</comment>
<comment type="caution">
    <text evidence="8">The sequence shown here is derived from an EMBL/GenBank/DDBJ whole genome shotgun (WGS) entry which is preliminary data.</text>
</comment>
<dbReference type="RefSeq" id="WP_345405322.1">
    <property type="nucleotide sequence ID" value="NZ_BAAAXS010000001.1"/>
</dbReference>
<evidence type="ECO:0000256" key="2">
    <source>
        <dbReference type="ARBA" id="ARBA00005262"/>
    </source>
</evidence>
<dbReference type="InterPro" id="IPR014047">
    <property type="entry name" value="Chr_Tranpt_l_chain"/>
</dbReference>
<feature type="transmembrane region" description="Helical" evidence="7">
    <location>
        <begin position="82"/>
        <end position="104"/>
    </location>
</feature>
<keyword evidence="9" id="KW-1185">Reference proteome</keyword>
<dbReference type="PANTHER" id="PTHR33567">
    <property type="entry name" value="CHROMATE ION TRANSPORTER (EUROFUNG)"/>
    <property type="match status" value="1"/>
</dbReference>
<evidence type="ECO:0000256" key="6">
    <source>
        <dbReference type="ARBA" id="ARBA00023136"/>
    </source>
</evidence>
<dbReference type="PANTHER" id="PTHR33567:SF3">
    <property type="entry name" value="CHROMATE ION TRANSPORTER (EUROFUNG)"/>
    <property type="match status" value="1"/>
</dbReference>
<gene>
    <name evidence="8" type="primary">chrA</name>
    <name evidence="8" type="ORF">ACFFR3_06940</name>
</gene>
<accession>A0ABV5NG18</accession>
<dbReference type="InterPro" id="IPR003370">
    <property type="entry name" value="Chromate_transpt"/>
</dbReference>
<keyword evidence="3" id="KW-1003">Cell membrane</keyword>
<feature type="transmembrane region" description="Helical" evidence="7">
    <location>
        <begin position="12"/>
        <end position="32"/>
    </location>
</feature>
<feature type="transmembrane region" description="Helical" evidence="7">
    <location>
        <begin position="341"/>
        <end position="359"/>
    </location>
</feature>
<name>A0ABV5NG18_9ACTN</name>
<comment type="similarity">
    <text evidence="2">Belongs to the chromate ion transporter (CHR) (TC 2.A.51) family.</text>
</comment>
<keyword evidence="4 7" id="KW-0812">Transmembrane</keyword>
<evidence type="ECO:0000313" key="8">
    <source>
        <dbReference type="EMBL" id="MFB9469235.1"/>
    </source>
</evidence>
<feature type="transmembrane region" description="Helical" evidence="7">
    <location>
        <begin position="216"/>
        <end position="237"/>
    </location>
</feature>
<dbReference type="Pfam" id="PF02417">
    <property type="entry name" value="Chromate_transp"/>
    <property type="match status" value="2"/>
</dbReference>
<keyword evidence="5 7" id="KW-1133">Transmembrane helix</keyword>
<sequence length="382" mass="39983">MDDRQGGAAREVALLFLKLGTIAFGGPAAHTAMMRDELVRRRGWVTDERFADLMGATNLIPGPNSTELAIHLGHDRAGRRGLILAGACFILPAALIVTALAWAYVTYGRTPAVEGILYGIVPVVIAIIAHALFGLLRAVIKSWWLAAVAAGALAAYLLGVNELLILAAGALLAAAAHLPRRPGGVHGLLGVPMLGVPMLGAPVFPDPTGGQLAQLFLTMLKIGSVLYGSGYVLLAFLRGDFVDRLGWITSAQLIDAVSIGQVTPGPVFTTATFIGYLVAGPIGAFLATVAIFLPSFVFVGLLTKITHRLRASRWTSALLDGVNATALALMAGVSYQLARTALIDVPTVAIAVISLVLLWRTQLNNAWLIAGGVAIGILINLI</sequence>
<evidence type="ECO:0000256" key="3">
    <source>
        <dbReference type="ARBA" id="ARBA00022475"/>
    </source>
</evidence>
<evidence type="ECO:0000256" key="4">
    <source>
        <dbReference type="ARBA" id="ARBA00022692"/>
    </source>
</evidence>
<keyword evidence="6 7" id="KW-0472">Membrane</keyword>
<feature type="transmembrane region" description="Helical" evidence="7">
    <location>
        <begin position="273"/>
        <end position="302"/>
    </location>
</feature>
<evidence type="ECO:0000313" key="9">
    <source>
        <dbReference type="Proteomes" id="UP001589568"/>
    </source>
</evidence>
<dbReference type="NCBIfam" id="TIGR00937">
    <property type="entry name" value="2A51"/>
    <property type="match status" value="1"/>
</dbReference>
<dbReference type="Proteomes" id="UP001589568">
    <property type="component" value="Unassembled WGS sequence"/>
</dbReference>
<proteinExistence type="inferred from homology"/>
<protein>
    <submittedName>
        <fullName evidence="8">Chromate efflux transporter</fullName>
    </submittedName>
</protein>
<feature type="transmembrane region" description="Helical" evidence="7">
    <location>
        <begin position="314"/>
        <end position="335"/>
    </location>
</feature>
<reference evidence="8 9" key="1">
    <citation type="submission" date="2024-09" db="EMBL/GenBank/DDBJ databases">
        <authorList>
            <person name="Sun Q."/>
            <person name="Mori K."/>
        </authorList>
    </citation>
    <scope>NUCLEOTIDE SEQUENCE [LARGE SCALE GENOMIC DNA]</scope>
    <source>
        <strain evidence="8 9">JCM 3324</strain>
    </source>
</reference>
<feature type="transmembrane region" description="Helical" evidence="7">
    <location>
        <begin position="116"/>
        <end position="136"/>
    </location>
</feature>
<dbReference type="EMBL" id="JBHMCF010000007">
    <property type="protein sequence ID" value="MFB9469235.1"/>
    <property type="molecule type" value="Genomic_DNA"/>
</dbReference>
<feature type="transmembrane region" description="Helical" evidence="7">
    <location>
        <begin position="143"/>
        <end position="173"/>
    </location>
</feature>
<feature type="transmembrane region" description="Helical" evidence="7">
    <location>
        <begin position="185"/>
        <end position="204"/>
    </location>
</feature>